<name>X0ZSY6_9ZZZZ</name>
<accession>X0ZSY6</accession>
<protein>
    <submittedName>
        <fullName evidence="1">Uncharacterized protein</fullName>
    </submittedName>
</protein>
<gene>
    <name evidence="1" type="ORF">S01H1_80978</name>
</gene>
<comment type="caution">
    <text evidence="1">The sequence shown here is derived from an EMBL/GenBank/DDBJ whole genome shotgun (WGS) entry which is preliminary data.</text>
</comment>
<dbReference type="EMBL" id="BARS01054746">
    <property type="protein sequence ID" value="GAG51346.1"/>
    <property type="molecule type" value="Genomic_DNA"/>
</dbReference>
<organism evidence="1">
    <name type="scientific">marine sediment metagenome</name>
    <dbReference type="NCBI Taxonomy" id="412755"/>
    <lineage>
        <taxon>unclassified sequences</taxon>
        <taxon>metagenomes</taxon>
        <taxon>ecological metagenomes</taxon>
    </lineage>
</organism>
<proteinExistence type="predicted"/>
<reference evidence="1" key="1">
    <citation type="journal article" date="2014" name="Front. Microbiol.">
        <title>High frequency of phylogenetically diverse reductive dehalogenase-homologous genes in deep subseafloor sedimentary metagenomes.</title>
        <authorList>
            <person name="Kawai M."/>
            <person name="Futagami T."/>
            <person name="Toyoda A."/>
            <person name="Takaki Y."/>
            <person name="Nishi S."/>
            <person name="Hori S."/>
            <person name="Arai W."/>
            <person name="Tsubouchi T."/>
            <person name="Morono Y."/>
            <person name="Uchiyama I."/>
            <person name="Ito T."/>
            <person name="Fujiyama A."/>
            <person name="Inagaki F."/>
            <person name="Takami H."/>
        </authorList>
    </citation>
    <scope>NUCLEOTIDE SEQUENCE</scope>
    <source>
        <strain evidence="1">Expedition CK06-06</strain>
    </source>
</reference>
<dbReference type="AlphaFoldDB" id="X0ZSY6"/>
<evidence type="ECO:0000313" key="1">
    <source>
        <dbReference type="EMBL" id="GAG51346.1"/>
    </source>
</evidence>
<feature type="non-terminal residue" evidence="1">
    <location>
        <position position="1"/>
    </location>
</feature>
<sequence length="42" mass="4966">IEVNQGLKHTEKGYHQLIPQELQEKYPDEMKTMGQIFVDEGY</sequence>